<evidence type="ECO:0000313" key="1">
    <source>
        <dbReference type="EMBL" id="MDE8769819.1"/>
    </source>
</evidence>
<dbReference type="EMBL" id="JAREJI010000004">
    <property type="protein sequence ID" value="MDE8769819.1"/>
    <property type="molecule type" value="Genomic_DNA"/>
</dbReference>
<evidence type="ECO:0000313" key="2">
    <source>
        <dbReference type="Proteomes" id="UP001163056"/>
    </source>
</evidence>
<gene>
    <name evidence="1" type="ORF">PZS58_09820</name>
</gene>
<organism evidence="1 2">
    <name type="scientific">Providencia stuartii</name>
    <dbReference type="NCBI Taxonomy" id="588"/>
    <lineage>
        <taxon>Bacteria</taxon>
        <taxon>Pseudomonadati</taxon>
        <taxon>Pseudomonadota</taxon>
        <taxon>Gammaproteobacteria</taxon>
        <taxon>Enterobacterales</taxon>
        <taxon>Morganellaceae</taxon>
        <taxon>Providencia</taxon>
    </lineage>
</organism>
<accession>A0AAJ1JES1</accession>
<comment type="caution">
    <text evidence="1">The sequence shown here is derived from an EMBL/GenBank/DDBJ whole genome shotgun (WGS) entry which is preliminary data.</text>
</comment>
<dbReference type="RefSeq" id="WP_088498666.1">
    <property type="nucleotide sequence ID" value="NZ_CP181870.1"/>
</dbReference>
<dbReference type="AlphaFoldDB" id="A0AAJ1JES1"/>
<name>A0AAJ1JES1_PROST</name>
<dbReference type="Proteomes" id="UP001163056">
    <property type="component" value="Unassembled WGS sequence"/>
</dbReference>
<protein>
    <submittedName>
        <fullName evidence="1">Uncharacterized protein</fullName>
    </submittedName>
</protein>
<reference evidence="1 2" key="1">
    <citation type="submission" date="2023-03" db="EMBL/GenBank/DDBJ databases">
        <title>WGS of NDM-producing Providencia thailandensis from Ukrainian patients.</title>
        <authorList>
            <person name="Zabicka D."/>
            <person name="Izdebski R."/>
            <person name="Urbanowicz P."/>
            <person name="Biedrzycka M."/>
            <person name="Guzek A."/>
            <person name="Gniadkowski M."/>
        </authorList>
    </citation>
    <scope>NUCLEOTIDE SEQUENCE [LARGE SCALE GENOMIC DNA]</scope>
    <source>
        <strain evidence="1 2">8015-22</strain>
    </source>
</reference>
<sequence length="209" mass="24785">MEENINESELKSELFNYLIYELGAGNRYDKLFRIKNNQLFFNLEGDNYIEVKSLINLTHSILMETVDDKNTKYIETIKIFYLATVDFLLNSNDGYHLPYNDIYIDYTNPNTFIDNYLKNKDDVFKVLVGCMNEGQSKCNIFISEIIYMNYIYYVLRGNPSKILDLEEYCNKTKISFLKIINRIINRRFYVNMKSFKGINLGMYLSRLSP</sequence>
<proteinExistence type="predicted"/>